<dbReference type="CDD" id="cd04301">
    <property type="entry name" value="NAT_SF"/>
    <property type="match status" value="1"/>
</dbReference>
<evidence type="ECO:0000313" key="1">
    <source>
        <dbReference type="EMBL" id="NNU43579.1"/>
    </source>
</evidence>
<dbReference type="InterPro" id="IPR016181">
    <property type="entry name" value="Acyl_CoA_acyltransferase"/>
</dbReference>
<dbReference type="SUPFAM" id="SSF55729">
    <property type="entry name" value="Acyl-CoA N-acyltransferases (Nat)"/>
    <property type="match status" value="1"/>
</dbReference>
<sequence length="104" mass="11666">MQFDLNLDLVWVLPALRGQGYGLHLVAHLVRYFDTNQVPESHFGNTLEGIKVRITRPPASGCVWTAKKLADSFDQHRCLAQMGQTSARPPVSWPVLEVSVHDDD</sequence>
<dbReference type="EMBL" id="JABFCS010000001">
    <property type="protein sequence ID" value="NNU43579.1"/>
    <property type="molecule type" value="Genomic_DNA"/>
</dbReference>
<organism evidence="1 2">
    <name type="scientific">Ramlibacter montanisoli</name>
    <dbReference type="NCBI Taxonomy" id="2732512"/>
    <lineage>
        <taxon>Bacteria</taxon>
        <taxon>Pseudomonadati</taxon>
        <taxon>Pseudomonadota</taxon>
        <taxon>Betaproteobacteria</taxon>
        <taxon>Burkholderiales</taxon>
        <taxon>Comamonadaceae</taxon>
        <taxon>Ramlibacter</taxon>
    </lineage>
</organism>
<keyword evidence="2" id="KW-1185">Reference proteome</keyword>
<dbReference type="GO" id="GO:0016740">
    <property type="term" value="F:transferase activity"/>
    <property type="evidence" value="ECO:0007669"/>
    <property type="project" value="UniProtKB-KW"/>
</dbReference>
<proteinExistence type="predicted"/>
<dbReference type="Proteomes" id="UP000552954">
    <property type="component" value="Unassembled WGS sequence"/>
</dbReference>
<dbReference type="RefSeq" id="WP_171558989.1">
    <property type="nucleotide sequence ID" value="NZ_JABFCS010000001.1"/>
</dbReference>
<protein>
    <submittedName>
        <fullName evidence="1">GNAT family N-acetyltransferase</fullName>
    </submittedName>
</protein>
<name>A0A849KP61_9BURK</name>
<gene>
    <name evidence="1" type="ORF">HK415_11095</name>
</gene>
<reference evidence="1 2" key="2">
    <citation type="submission" date="2020-06" db="EMBL/GenBank/DDBJ databases">
        <title>Ramlibacter rhizophilus sp. nov., isolated from rhizosphere soil of national flower Mugunghwa from South Korea.</title>
        <authorList>
            <person name="Zheng-Fei Y."/>
            <person name="Huan T."/>
        </authorList>
    </citation>
    <scope>NUCLEOTIDE SEQUENCE [LARGE SCALE GENOMIC DNA]</scope>
    <source>
        <strain evidence="1 2">B156</strain>
    </source>
</reference>
<evidence type="ECO:0000313" key="2">
    <source>
        <dbReference type="Proteomes" id="UP000552954"/>
    </source>
</evidence>
<comment type="caution">
    <text evidence="1">The sequence shown here is derived from an EMBL/GenBank/DDBJ whole genome shotgun (WGS) entry which is preliminary data.</text>
</comment>
<reference evidence="1 2" key="1">
    <citation type="submission" date="2020-05" db="EMBL/GenBank/DDBJ databases">
        <authorList>
            <person name="Khan S.A."/>
            <person name="Jeon C.O."/>
            <person name="Chun B.H."/>
        </authorList>
    </citation>
    <scope>NUCLEOTIDE SEQUENCE [LARGE SCALE GENOMIC DNA]</scope>
    <source>
        <strain evidence="1 2">B156</strain>
    </source>
</reference>
<dbReference type="AlphaFoldDB" id="A0A849KP61"/>
<keyword evidence="1" id="KW-0808">Transferase</keyword>
<accession>A0A849KP61</accession>